<comment type="caution">
    <text evidence="2">The sequence shown here is derived from an EMBL/GenBank/DDBJ whole genome shotgun (WGS) entry which is preliminary data.</text>
</comment>
<accession>A0AAV7M572</accession>
<reference evidence="2" key="1">
    <citation type="journal article" date="2022" name="bioRxiv">
        <title>Sequencing and chromosome-scale assembly of the giantPleurodeles waltlgenome.</title>
        <authorList>
            <person name="Brown T."/>
            <person name="Elewa A."/>
            <person name="Iarovenko S."/>
            <person name="Subramanian E."/>
            <person name="Araus A.J."/>
            <person name="Petzold A."/>
            <person name="Susuki M."/>
            <person name="Suzuki K.-i.T."/>
            <person name="Hayashi T."/>
            <person name="Toyoda A."/>
            <person name="Oliveira C."/>
            <person name="Osipova E."/>
            <person name="Leigh N.D."/>
            <person name="Simon A."/>
            <person name="Yun M.H."/>
        </authorList>
    </citation>
    <scope>NUCLEOTIDE SEQUENCE</scope>
    <source>
        <strain evidence="2">20211129_DDA</strain>
        <tissue evidence="2">Liver</tissue>
    </source>
</reference>
<keyword evidence="3" id="KW-1185">Reference proteome</keyword>
<feature type="compositionally biased region" description="Gly residues" evidence="1">
    <location>
        <begin position="107"/>
        <end position="120"/>
    </location>
</feature>
<evidence type="ECO:0000256" key="1">
    <source>
        <dbReference type="SAM" id="MobiDB-lite"/>
    </source>
</evidence>
<dbReference type="Proteomes" id="UP001066276">
    <property type="component" value="Chromosome 10"/>
</dbReference>
<dbReference type="AlphaFoldDB" id="A0AAV7M572"/>
<sequence length="195" mass="19576">MEAGGNYPAPMIETLLVQQFSARGPHRGHAHALLTLGVTVCTAVRVFTLNATVQAALGPHYNIVGSQAGPSTALISVVPRHVSFSVQGEQVLQFPRQGRAQQTAGRSGPGKGTAGHGSLHGGVADKIGLPGRLGLSGPLIGSASRSGPPSPVAGCQDPLAPGTLATGPRHRPGGPPAAARSPARQDGGSGPNRPQ</sequence>
<feature type="region of interest" description="Disordered" evidence="1">
    <location>
        <begin position="93"/>
        <end position="125"/>
    </location>
</feature>
<organism evidence="2 3">
    <name type="scientific">Pleurodeles waltl</name>
    <name type="common">Iberian ribbed newt</name>
    <dbReference type="NCBI Taxonomy" id="8319"/>
    <lineage>
        <taxon>Eukaryota</taxon>
        <taxon>Metazoa</taxon>
        <taxon>Chordata</taxon>
        <taxon>Craniata</taxon>
        <taxon>Vertebrata</taxon>
        <taxon>Euteleostomi</taxon>
        <taxon>Amphibia</taxon>
        <taxon>Batrachia</taxon>
        <taxon>Caudata</taxon>
        <taxon>Salamandroidea</taxon>
        <taxon>Salamandridae</taxon>
        <taxon>Pleurodelinae</taxon>
        <taxon>Pleurodeles</taxon>
    </lineage>
</organism>
<dbReference type="EMBL" id="JANPWB010000014">
    <property type="protein sequence ID" value="KAJ1097038.1"/>
    <property type="molecule type" value="Genomic_DNA"/>
</dbReference>
<proteinExistence type="predicted"/>
<protein>
    <submittedName>
        <fullName evidence="2">Uncharacterized protein</fullName>
    </submittedName>
</protein>
<gene>
    <name evidence="2" type="ORF">NDU88_002167</name>
</gene>
<evidence type="ECO:0000313" key="2">
    <source>
        <dbReference type="EMBL" id="KAJ1097038.1"/>
    </source>
</evidence>
<name>A0AAV7M572_PLEWA</name>
<evidence type="ECO:0000313" key="3">
    <source>
        <dbReference type="Proteomes" id="UP001066276"/>
    </source>
</evidence>
<feature type="region of interest" description="Disordered" evidence="1">
    <location>
        <begin position="138"/>
        <end position="195"/>
    </location>
</feature>